<organism evidence="1 2">
    <name type="scientific">Caloranaerobacter azorensis DSM 13643</name>
    <dbReference type="NCBI Taxonomy" id="1121264"/>
    <lineage>
        <taxon>Bacteria</taxon>
        <taxon>Bacillati</taxon>
        <taxon>Bacillota</taxon>
        <taxon>Tissierellia</taxon>
        <taxon>Tissierellales</taxon>
        <taxon>Thermohalobacteraceae</taxon>
        <taxon>Caloranaerobacter</taxon>
    </lineage>
</organism>
<dbReference type="SUPFAM" id="SSF160148">
    <property type="entry name" value="CPE0013-like"/>
    <property type="match status" value="1"/>
</dbReference>
<proteinExistence type="predicted"/>
<dbReference type="Proteomes" id="UP000183967">
    <property type="component" value="Unassembled WGS sequence"/>
</dbReference>
<dbReference type="PANTHER" id="PTHR39450">
    <property type="entry name" value="MOLYBDOPTERIN OXIDOREDUCTASE, 4FE-4S CLUSTER-BINDING SUBUNIT"/>
    <property type="match status" value="1"/>
</dbReference>
<protein>
    <submittedName>
        <fullName evidence="1">CxxC motif-containing protein</fullName>
    </submittedName>
</protein>
<gene>
    <name evidence="1" type="ORF">SAMN02745135_01465</name>
</gene>
<dbReference type="InterPro" id="IPR036593">
    <property type="entry name" value="CPE0013-like_sf"/>
</dbReference>
<dbReference type="RefSeq" id="WP_073196596.1">
    <property type="nucleotide sequence ID" value="NZ_FQXO01000036.1"/>
</dbReference>
<reference evidence="2" key="1">
    <citation type="submission" date="2016-11" db="EMBL/GenBank/DDBJ databases">
        <authorList>
            <person name="Varghese N."/>
            <person name="Submissions S."/>
        </authorList>
    </citation>
    <scope>NUCLEOTIDE SEQUENCE [LARGE SCALE GENOMIC DNA]</scope>
    <source>
        <strain evidence="2">DSM 13643</strain>
    </source>
</reference>
<keyword evidence="2" id="KW-1185">Reference proteome</keyword>
<sequence>MKKDMICIVCPIGCHLEIEEDEKSLLGFKVTGNQCKRGQEYAIEEITNPKRILTSTVKIKNAHLSRLPVRTNKPVPKDKIFECMKEINKVEVTAPIRVGDVIIKNILGTGADVLASRDM</sequence>
<dbReference type="EMBL" id="FQXO01000036">
    <property type="protein sequence ID" value="SHH63413.1"/>
    <property type="molecule type" value="Genomic_DNA"/>
</dbReference>
<dbReference type="AlphaFoldDB" id="A0A1M5UL65"/>
<dbReference type="InterPro" id="IPR012460">
    <property type="entry name" value="DUF1667"/>
</dbReference>
<dbReference type="OrthoDB" id="9811531at2"/>
<evidence type="ECO:0000313" key="2">
    <source>
        <dbReference type="Proteomes" id="UP000183967"/>
    </source>
</evidence>
<evidence type="ECO:0000313" key="1">
    <source>
        <dbReference type="EMBL" id="SHH63413.1"/>
    </source>
</evidence>
<dbReference type="Gene3D" id="3.10.530.10">
    <property type="entry name" value="CPE0013-like"/>
    <property type="match status" value="1"/>
</dbReference>
<accession>A0A1M5UL65</accession>
<dbReference type="PANTHER" id="PTHR39450:SF1">
    <property type="entry name" value="DUF1667 DOMAIN-CONTAINING PROTEIN"/>
    <property type="match status" value="1"/>
</dbReference>
<name>A0A1M5UL65_9FIRM</name>
<dbReference type="Pfam" id="PF07892">
    <property type="entry name" value="DUF1667"/>
    <property type="match status" value="1"/>
</dbReference>